<protein>
    <submittedName>
        <fullName evidence="2">Uncharacterized protein</fullName>
    </submittedName>
</protein>
<accession>A0AAD3RXU8</accession>
<organism evidence="2 3">
    <name type="scientific">Nepenthes gracilis</name>
    <name type="common">Slender pitcher plant</name>
    <dbReference type="NCBI Taxonomy" id="150966"/>
    <lineage>
        <taxon>Eukaryota</taxon>
        <taxon>Viridiplantae</taxon>
        <taxon>Streptophyta</taxon>
        <taxon>Embryophyta</taxon>
        <taxon>Tracheophyta</taxon>
        <taxon>Spermatophyta</taxon>
        <taxon>Magnoliopsida</taxon>
        <taxon>eudicotyledons</taxon>
        <taxon>Gunneridae</taxon>
        <taxon>Pentapetalae</taxon>
        <taxon>Caryophyllales</taxon>
        <taxon>Nepenthaceae</taxon>
        <taxon>Nepenthes</taxon>
    </lineage>
</organism>
<dbReference type="Proteomes" id="UP001279734">
    <property type="component" value="Unassembled WGS sequence"/>
</dbReference>
<evidence type="ECO:0000256" key="1">
    <source>
        <dbReference type="SAM" id="MobiDB-lite"/>
    </source>
</evidence>
<feature type="compositionally biased region" description="Polar residues" evidence="1">
    <location>
        <begin position="34"/>
        <end position="50"/>
    </location>
</feature>
<feature type="compositionally biased region" description="Pro residues" evidence="1">
    <location>
        <begin position="1"/>
        <end position="11"/>
    </location>
</feature>
<comment type="caution">
    <text evidence="2">The sequence shown here is derived from an EMBL/GenBank/DDBJ whole genome shotgun (WGS) entry which is preliminary data.</text>
</comment>
<dbReference type="EMBL" id="BSYO01000001">
    <property type="protein sequence ID" value="GMG99749.1"/>
    <property type="molecule type" value="Genomic_DNA"/>
</dbReference>
<evidence type="ECO:0000313" key="3">
    <source>
        <dbReference type="Proteomes" id="UP001279734"/>
    </source>
</evidence>
<feature type="region of interest" description="Disordered" evidence="1">
    <location>
        <begin position="1"/>
        <end position="62"/>
    </location>
</feature>
<proteinExistence type="predicted"/>
<gene>
    <name evidence="2" type="ORF">Nepgr_001589</name>
</gene>
<sequence length="92" mass="9938">MNGPTVDPPPDGSKSHNPVQLPSDESAFAPLHNDGNSLAQPSRNDPSQGEDQPGADQARVDLRPERICALECLCVRLERRNASRPGELVQVD</sequence>
<dbReference type="AlphaFoldDB" id="A0AAD3RXU8"/>
<reference evidence="2" key="1">
    <citation type="submission" date="2023-05" db="EMBL/GenBank/DDBJ databases">
        <title>Nepenthes gracilis genome sequencing.</title>
        <authorList>
            <person name="Fukushima K."/>
        </authorList>
    </citation>
    <scope>NUCLEOTIDE SEQUENCE</scope>
    <source>
        <strain evidence="2">SING2019-196</strain>
    </source>
</reference>
<evidence type="ECO:0000313" key="2">
    <source>
        <dbReference type="EMBL" id="GMG99749.1"/>
    </source>
</evidence>
<keyword evidence="3" id="KW-1185">Reference proteome</keyword>
<name>A0AAD3RXU8_NEPGR</name>